<dbReference type="InterPro" id="IPR029001">
    <property type="entry name" value="ITPase-like_fam"/>
</dbReference>
<evidence type="ECO:0000256" key="4">
    <source>
        <dbReference type="ARBA" id="ARBA00022741"/>
    </source>
</evidence>
<comment type="function">
    <text evidence="10">Pyrophosphatase that catalyzes the hydrolysis of nucleoside triphosphates to their monophosphate derivatives, with a high preference for the non-canonical purine nucleotides XTP (xanthosine triphosphate), dITP (deoxyinosine triphosphate) and ITP. Seems to function as a house-cleaning enzyme that removes non-canonical purine nucleotides from the nucleotide pool, thus preventing their incorporation into DNA/RNA and avoiding chromosomal lesions.</text>
</comment>
<feature type="active site" description="Proton acceptor" evidence="10">
    <location>
        <position position="72"/>
    </location>
</feature>
<dbReference type="EMBL" id="FPAA01000015">
    <property type="protein sequence ID" value="SFS98905.1"/>
    <property type="molecule type" value="Genomic_DNA"/>
</dbReference>
<dbReference type="HAMAP" id="MF_01405">
    <property type="entry name" value="Non_canon_purine_NTPase"/>
    <property type="match status" value="1"/>
</dbReference>
<comment type="caution">
    <text evidence="10">Lacks conserved residue(s) required for the propagation of feature annotation.</text>
</comment>
<evidence type="ECO:0000313" key="13">
    <source>
        <dbReference type="Proteomes" id="UP000198660"/>
    </source>
</evidence>
<comment type="subunit">
    <text evidence="2 10">Homodimer.</text>
</comment>
<dbReference type="SUPFAM" id="SSF52972">
    <property type="entry name" value="ITPase-like"/>
    <property type="match status" value="1"/>
</dbReference>
<evidence type="ECO:0000256" key="9">
    <source>
        <dbReference type="ARBA" id="ARBA00052017"/>
    </source>
</evidence>
<accession>A0A1I6UBU0</accession>
<comment type="cofactor">
    <cofactor evidence="10">
        <name>Mg(2+)</name>
        <dbReference type="ChEBI" id="CHEBI:18420"/>
    </cofactor>
    <text evidence="10">Binds 1 Mg(2+) ion per subunit.</text>
</comment>
<dbReference type="GO" id="GO:0036222">
    <property type="term" value="F:XTP diphosphatase activity"/>
    <property type="evidence" value="ECO:0007669"/>
    <property type="project" value="UniProtKB-UniRule"/>
</dbReference>
<dbReference type="Gene3D" id="3.90.950.10">
    <property type="match status" value="1"/>
</dbReference>
<dbReference type="EC" id="3.6.1.66" evidence="10"/>
<dbReference type="InterPro" id="IPR020922">
    <property type="entry name" value="dITP/XTP_pyrophosphatase"/>
</dbReference>
<keyword evidence="7 10" id="KW-0546">Nucleotide metabolism</keyword>
<proteinExistence type="inferred from homology"/>
<feature type="binding site" evidence="10">
    <location>
        <begin position="155"/>
        <end position="158"/>
    </location>
    <ligand>
        <name>substrate</name>
    </ligand>
</feature>
<dbReference type="GO" id="GO:0035870">
    <property type="term" value="F:dITP diphosphatase activity"/>
    <property type="evidence" value="ECO:0007669"/>
    <property type="project" value="UniProtKB-UniRule"/>
</dbReference>
<evidence type="ECO:0000256" key="5">
    <source>
        <dbReference type="ARBA" id="ARBA00022801"/>
    </source>
</evidence>
<dbReference type="GO" id="GO:0005829">
    <property type="term" value="C:cytosol"/>
    <property type="evidence" value="ECO:0007669"/>
    <property type="project" value="TreeGrafter"/>
</dbReference>
<feature type="binding site" evidence="10">
    <location>
        <position position="72"/>
    </location>
    <ligand>
        <name>Mg(2+)</name>
        <dbReference type="ChEBI" id="CHEBI:18420"/>
    </ligand>
</feature>
<gene>
    <name evidence="12" type="ORF">SAMN05444972_11532</name>
</gene>
<evidence type="ECO:0000256" key="8">
    <source>
        <dbReference type="ARBA" id="ARBA00051875"/>
    </source>
</evidence>
<dbReference type="GO" id="GO:0009117">
    <property type="term" value="P:nucleotide metabolic process"/>
    <property type="evidence" value="ECO:0007669"/>
    <property type="project" value="UniProtKB-KW"/>
</dbReference>
<evidence type="ECO:0000256" key="7">
    <source>
        <dbReference type="ARBA" id="ARBA00023080"/>
    </source>
</evidence>
<name>A0A1I6UBU0_9BACL</name>
<dbReference type="GO" id="GO:0009146">
    <property type="term" value="P:purine nucleoside triphosphate catabolic process"/>
    <property type="evidence" value="ECO:0007669"/>
    <property type="project" value="UniProtKB-UniRule"/>
</dbReference>
<dbReference type="GO" id="GO:0046872">
    <property type="term" value="F:metal ion binding"/>
    <property type="evidence" value="ECO:0007669"/>
    <property type="project" value="UniProtKB-KW"/>
</dbReference>
<feature type="binding site" evidence="10">
    <location>
        <begin position="9"/>
        <end position="14"/>
    </location>
    <ligand>
        <name>substrate</name>
    </ligand>
</feature>
<dbReference type="PANTHER" id="PTHR11067">
    <property type="entry name" value="INOSINE TRIPHOSPHATE PYROPHOSPHATASE/HAM1 PROTEIN"/>
    <property type="match status" value="1"/>
</dbReference>
<dbReference type="NCBIfam" id="NF011397">
    <property type="entry name" value="PRK14822.1"/>
    <property type="match status" value="1"/>
</dbReference>
<comment type="similarity">
    <text evidence="1 10 11">Belongs to the HAM1 NTPase family.</text>
</comment>
<dbReference type="Proteomes" id="UP000198660">
    <property type="component" value="Unassembled WGS sequence"/>
</dbReference>
<keyword evidence="5 10" id="KW-0378">Hydrolase</keyword>
<feature type="binding site" evidence="10">
    <location>
        <position position="178"/>
    </location>
    <ligand>
        <name>substrate</name>
    </ligand>
</feature>
<dbReference type="InterPro" id="IPR002637">
    <property type="entry name" value="RdgB/HAM1"/>
</dbReference>
<organism evidence="12 13">
    <name type="scientific">Marininema halotolerans</name>
    <dbReference type="NCBI Taxonomy" id="1155944"/>
    <lineage>
        <taxon>Bacteria</taxon>
        <taxon>Bacillati</taxon>
        <taxon>Bacillota</taxon>
        <taxon>Bacilli</taxon>
        <taxon>Bacillales</taxon>
        <taxon>Thermoactinomycetaceae</taxon>
        <taxon>Marininema</taxon>
    </lineage>
</organism>
<sequence length="203" mass="22167">MWNELVFATQNAHKVEELDAIFKESLGMRVIGLHNLPDIPEIIEDQDTFEGNAIKKAETIAGVLNRPVAADDSGLAVAALNGAPGVYSARYAGENATDRDNNHKLLEAVKSIAEEKRQCAFVCALALAVPGEPTQTVRGEVSGRITLNPRGEHGFGYDPLVYLPEQDRTVAQLLPEEKNQISHRAVAAKKLIPLLKKAYLFDL</sequence>
<dbReference type="CDD" id="cd00515">
    <property type="entry name" value="HAM1"/>
    <property type="match status" value="1"/>
</dbReference>
<protein>
    <recommendedName>
        <fullName evidence="10">dITP/XTP pyrophosphatase</fullName>
        <ecNumber evidence="10">3.6.1.66</ecNumber>
    </recommendedName>
    <alternativeName>
        <fullName evidence="10">Non-canonical purine NTP pyrophosphatase</fullName>
    </alternativeName>
    <alternativeName>
        <fullName evidence="10">Non-standard purine NTP pyrophosphatase</fullName>
    </alternativeName>
    <alternativeName>
        <fullName evidence="10">Nucleoside-triphosphate diphosphatase</fullName>
    </alternativeName>
    <alternativeName>
        <fullName evidence="10">Nucleoside-triphosphate pyrophosphatase</fullName>
        <shortName evidence="10">NTPase</shortName>
    </alternativeName>
</protein>
<evidence type="ECO:0000256" key="1">
    <source>
        <dbReference type="ARBA" id="ARBA00008023"/>
    </source>
</evidence>
<evidence type="ECO:0000256" key="6">
    <source>
        <dbReference type="ARBA" id="ARBA00022842"/>
    </source>
</evidence>
<dbReference type="NCBIfam" id="TIGR00042">
    <property type="entry name" value="RdgB/HAM1 family non-canonical purine NTP pyrophosphatase"/>
    <property type="match status" value="1"/>
</dbReference>
<keyword evidence="3 10" id="KW-0479">Metal-binding</keyword>
<comment type="catalytic activity">
    <reaction evidence="8 10">
        <text>dITP + H2O = dIMP + diphosphate + H(+)</text>
        <dbReference type="Rhea" id="RHEA:28342"/>
        <dbReference type="ChEBI" id="CHEBI:15377"/>
        <dbReference type="ChEBI" id="CHEBI:15378"/>
        <dbReference type="ChEBI" id="CHEBI:33019"/>
        <dbReference type="ChEBI" id="CHEBI:61194"/>
        <dbReference type="ChEBI" id="CHEBI:61382"/>
        <dbReference type="EC" id="3.6.1.66"/>
    </reaction>
</comment>
<comment type="catalytic activity">
    <reaction evidence="10">
        <text>ITP + H2O = IMP + diphosphate + H(+)</text>
        <dbReference type="Rhea" id="RHEA:29399"/>
        <dbReference type="ChEBI" id="CHEBI:15377"/>
        <dbReference type="ChEBI" id="CHEBI:15378"/>
        <dbReference type="ChEBI" id="CHEBI:33019"/>
        <dbReference type="ChEBI" id="CHEBI:58053"/>
        <dbReference type="ChEBI" id="CHEBI:61402"/>
        <dbReference type="EC" id="3.6.1.66"/>
    </reaction>
</comment>
<dbReference type="GO" id="GO:0000166">
    <property type="term" value="F:nucleotide binding"/>
    <property type="evidence" value="ECO:0007669"/>
    <property type="project" value="UniProtKB-KW"/>
</dbReference>
<evidence type="ECO:0000256" key="11">
    <source>
        <dbReference type="RuleBase" id="RU003781"/>
    </source>
</evidence>
<reference evidence="13" key="1">
    <citation type="submission" date="2016-10" db="EMBL/GenBank/DDBJ databases">
        <authorList>
            <person name="Varghese N."/>
            <person name="Submissions S."/>
        </authorList>
    </citation>
    <scope>NUCLEOTIDE SEQUENCE [LARGE SCALE GENOMIC DNA]</scope>
    <source>
        <strain evidence="13">DSM 45789</strain>
    </source>
</reference>
<evidence type="ECO:0000256" key="2">
    <source>
        <dbReference type="ARBA" id="ARBA00011738"/>
    </source>
</evidence>
<dbReference type="Pfam" id="PF01725">
    <property type="entry name" value="Ham1p_like"/>
    <property type="match status" value="1"/>
</dbReference>
<dbReference type="GO" id="GO:0017111">
    <property type="term" value="F:ribonucleoside triphosphate phosphatase activity"/>
    <property type="evidence" value="ECO:0007669"/>
    <property type="project" value="InterPro"/>
</dbReference>
<dbReference type="GO" id="GO:0036220">
    <property type="term" value="F:ITP diphosphatase activity"/>
    <property type="evidence" value="ECO:0007669"/>
    <property type="project" value="UniProtKB-UniRule"/>
</dbReference>
<evidence type="ECO:0000313" key="12">
    <source>
        <dbReference type="EMBL" id="SFS98905.1"/>
    </source>
</evidence>
<keyword evidence="4 10" id="KW-0547">Nucleotide-binding</keyword>
<comment type="catalytic activity">
    <reaction evidence="9 10">
        <text>XTP + H2O = XMP + diphosphate + H(+)</text>
        <dbReference type="Rhea" id="RHEA:28610"/>
        <dbReference type="ChEBI" id="CHEBI:15377"/>
        <dbReference type="ChEBI" id="CHEBI:15378"/>
        <dbReference type="ChEBI" id="CHEBI:33019"/>
        <dbReference type="ChEBI" id="CHEBI:57464"/>
        <dbReference type="ChEBI" id="CHEBI:61314"/>
        <dbReference type="EC" id="3.6.1.66"/>
    </reaction>
</comment>
<keyword evidence="6 10" id="KW-0460">Magnesium</keyword>
<dbReference type="AlphaFoldDB" id="A0A1I6UBU0"/>
<feature type="binding site" evidence="10">
    <location>
        <begin position="183"/>
        <end position="184"/>
    </location>
    <ligand>
        <name>substrate</name>
    </ligand>
</feature>
<dbReference type="FunFam" id="3.90.950.10:FF:000001">
    <property type="entry name" value="dITP/XTP pyrophosphatase"/>
    <property type="match status" value="1"/>
</dbReference>
<feature type="binding site" evidence="10">
    <location>
        <position position="73"/>
    </location>
    <ligand>
        <name>substrate</name>
    </ligand>
</feature>
<evidence type="ECO:0000256" key="3">
    <source>
        <dbReference type="ARBA" id="ARBA00022723"/>
    </source>
</evidence>
<dbReference type="PANTHER" id="PTHR11067:SF9">
    <property type="entry name" value="INOSINE TRIPHOSPHATE PYROPHOSPHATASE"/>
    <property type="match status" value="1"/>
</dbReference>
<keyword evidence="13" id="KW-1185">Reference proteome</keyword>
<evidence type="ECO:0000256" key="10">
    <source>
        <dbReference type="HAMAP-Rule" id="MF_01405"/>
    </source>
</evidence>